<reference evidence="12" key="1">
    <citation type="submission" date="2009-10" db="EMBL/GenBank/DDBJ databases">
        <title>Diversity of trophic interactions inside an arsenic-rich microbial ecosystem.</title>
        <authorList>
            <person name="Bertin P.N."/>
            <person name="Heinrich-Salmeron A."/>
            <person name="Pelletier E."/>
            <person name="Goulhen-Chollet F."/>
            <person name="Arsene-Ploetze F."/>
            <person name="Gallien S."/>
            <person name="Calteau A."/>
            <person name="Vallenet D."/>
            <person name="Casiot C."/>
            <person name="Chane-Woon-Ming B."/>
            <person name="Giloteaux L."/>
            <person name="Barakat M."/>
            <person name="Bonnefoy V."/>
            <person name="Bruneel O."/>
            <person name="Chandler M."/>
            <person name="Cleiss J."/>
            <person name="Duran R."/>
            <person name="Elbaz-Poulichet F."/>
            <person name="Fonknechten N."/>
            <person name="Lauga B."/>
            <person name="Mornico D."/>
            <person name="Ortet P."/>
            <person name="Schaeffer C."/>
            <person name="Siguier P."/>
            <person name="Alexander Thil Smith A."/>
            <person name="Van Dorsselaer A."/>
            <person name="Weissenbach J."/>
            <person name="Medigue C."/>
            <person name="Le Paslier D."/>
        </authorList>
    </citation>
    <scope>NUCLEOTIDE SEQUENCE</scope>
</reference>
<evidence type="ECO:0000256" key="9">
    <source>
        <dbReference type="ARBA" id="ARBA00023004"/>
    </source>
</evidence>
<dbReference type="GO" id="GO:0016682">
    <property type="term" value="F:oxidoreductase activity, acting on diphenols and related substances as donors, oxygen as acceptor"/>
    <property type="evidence" value="ECO:0007669"/>
    <property type="project" value="TreeGrafter"/>
</dbReference>
<feature type="transmembrane region" description="Helical" evidence="11">
    <location>
        <begin position="125"/>
        <end position="146"/>
    </location>
</feature>
<feature type="transmembrane region" description="Helical" evidence="11">
    <location>
        <begin position="59"/>
        <end position="81"/>
    </location>
</feature>
<keyword evidence="2" id="KW-0813">Transport</keyword>
<keyword evidence="3" id="KW-1003">Cell membrane</keyword>
<evidence type="ECO:0000256" key="8">
    <source>
        <dbReference type="ARBA" id="ARBA00022989"/>
    </source>
</evidence>
<dbReference type="PANTHER" id="PTHR30365:SF14">
    <property type="entry name" value="CYTOCHROME BD MENAQUINOL OXIDASE SUBUNIT I-RELATED"/>
    <property type="match status" value="1"/>
</dbReference>
<sequence length="448" mass="48799">MGTAVVADRIQFAFTVMFHYLFPIATIGLAPFIAWFAWRASRGEDEVARRASVFWTRIFAVNFAIGVVTGIPMEFAFGTNWAPFSAKAGAVIGQPLAMEGVYAFFLESIFLGIMLYGRRRVSAKLYAWSATLVGIGSWLSGFFIVATDAWMQHPVGYRVASDGSIRLADIGALLFSPFAWWQYAHVLVGALVAGAFIVAGVGAYYLLAGRDLEDGRRYVRLGVLVALVASALVIFPTGDRNSADVTKYQPVKLAAMEGLFHSTNGAPLAIIGMPDTQRRELIDPIIVPNVLSFLAYGNFTANVKGLKAYADTLWPPVALTYYAYHVMVGLGTIFIAIAALSVLLLWRGRLMGFRPLLWVLMLAMPFPYIANEAGWVVTEVGRQPWVIYGVMRTAAAASTNVAAGETIFTLIGFAGMYFLLGLLFLLFVLREIGLGPNVATHATQEGEV</sequence>
<feature type="transmembrane region" description="Helical" evidence="11">
    <location>
        <begin position="218"/>
        <end position="238"/>
    </location>
</feature>
<comment type="caution">
    <text evidence="12">The sequence shown here is derived from an EMBL/GenBank/DDBJ whole genome shotgun (WGS) entry which is preliminary data.</text>
</comment>
<dbReference type="GO" id="GO:0005886">
    <property type="term" value="C:plasma membrane"/>
    <property type="evidence" value="ECO:0007669"/>
    <property type="project" value="UniProtKB-SubCell"/>
</dbReference>
<feature type="transmembrane region" description="Helical" evidence="11">
    <location>
        <begin position="20"/>
        <end position="38"/>
    </location>
</feature>
<evidence type="ECO:0000256" key="2">
    <source>
        <dbReference type="ARBA" id="ARBA00022448"/>
    </source>
</evidence>
<keyword evidence="10 11" id="KW-0472">Membrane</keyword>
<evidence type="ECO:0000256" key="3">
    <source>
        <dbReference type="ARBA" id="ARBA00022475"/>
    </source>
</evidence>
<keyword evidence="7" id="KW-0249">Electron transport</keyword>
<keyword evidence="8 11" id="KW-1133">Transmembrane helix</keyword>
<evidence type="ECO:0000256" key="7">
    <source>
        <dbReference type="ARBA" id="ARBA00022982"/>
    </source>
</evidence>
<feature type="transmembrane region" description="Helical" evidence="11">
    <location>
        <begin position="101"/>
        <end position="118"/>
    </location>
</feature>
<accession>E6PHH2</accession>
<keyword evidence="6" id="KW-0479">Metal-binding</keyword>
<evidence type="ECO:0000256" key="6">
    <source>
        <dbReference type="ARBA" id="ARBA00022723"/>
    </source>
</evidence>
<feature type="transmembrane region" description="Helical" evidence="11">
    <location>
        <begin position="353"/>
        <end position="370"/>
    </location>
</feature>
<keyword evidence="5 11" id="KW-0812">Transmembrane</keyword>
<name>E6PHH2_9ZZZZ</name>
<evidence type="ECO:0000256" key="4">
    <source>
        <dbReference type="ARBA" id="ARBA00022617"/>
    </source>
</evidence>
<dbReference type="GO" id="GO:0070069">
    <property type="term" value="C:cytochrome complex"/>
    <property type="evidence" value="ECO:0007669"/>
    <property type="project" value="InterPro"/>
</dbReference>
<feature type="transmembrane region" description="Helical" evidence="11">
    <location>
        <begin position="407"/>
        <end position="429"/>
    </location>
</feature>
<comment type="subcellular location">
    <subcellularLocation>
        <location evidence="1">Cell membrane</location>
        <topology evidence="1">Multi-pass membrane protein</topology>
    </subcellularLocation>
</comment>
<organism evidence="12">
    <name type="scientific">mine drainage metagenome</name>
    <dbReference type="NCBI Taxonomy" id="410659"/>
    <lineage>
        <taxon>unclassified sequences</taxon>
        <taxon>metagenomes</taxon>
        <taxon>ecological metagenomes</taxon>
    </lineage>
</organism>
<keyword evidence="4" id="KW-0349">Heme</keyword>
<dbReference type="EMBL" id="CABL01000017">
    <property type="protein sequence ID" value="CBH75910.1"/>
    <property type="molecule type" value="Genomic_DNA"/>
</dbReference>
<proteinExistence type="predicted"/>
<protein>
    <submittedName>
        <fullName evidence="12">Cytochrome bd ubiquinol oxidase, subunit I</fullName>
    </submittedName>
</protein>
<evidence type="ECO:0000256" key="1">
    <source>
        <dbReference type="ARBA" id="ARBA00004651"/>
    </source>
</evidence>
<evidence type="ECO:0000256" key="10">
    <source>
        <dbReference type="ARBA" id="ARBA00023136"/>
    </source>
</evidence>
<dbReference type="GO" id="GO:0046872">
    <property type="term" value="F:metal ion binding"/>
    <property type="evidence" value="ECO:0007669"/>
    <property type="project" value="UniProtKB-KW"/>
</dbReference>
<evidence type="ECO:0000313" key="12">
    <source>
        <dbReference type="EMBL" id="CBH75910.1"/>
    </source>
</evidence>
<feature type="transmembrane region" description="Helical" evidence="11">
    <location>
        <begin position="183"/>
        <end position="206"/>
    </location>
</feature>
<dbReference type="GO" id="GO:0020037">
    <property type="term" value="F:heme binding"/>
    <property type="evidence" value="ECO:0007669"/>
    <property type="project" value="TreeGrafter"/>
</dbReference>
<dbReference type="AlphaFoldDB" id="E6PHH2"/>
<dbReference type="PANTHER" id="PTHR30365">
    <property type="entry name" value="CYTOCHROME D UBIQUINOL OXIDASE"/>
    <property type="match status" value="1"/>
</dbReference>
<evidence type="ECO:0000256" key="11">
    <source>
        <dbReference type="SAM" id="Phobius"/>
    </source>
</evidence>
<dbReference type="InterPro" id="IPR002585">
    <property type="entry name" value="Cyt-d_ubiquinol_oxidase_su_1"/>
</dbReference>
<keyword evidence="9" id="KW-0408">Iron</keyword>
<dbReference type="GO" id="GO:0019646">
    <property type="term" value="P:aerobic electron transport chain"/>
    <property type="evidence" value="ECO:0007669"/>
    <property type="project" value="InterPro"/>
</dbReference>
<evidence type="ECO:0000256" key="5">
    <source>
        <dbReference type="ARBA" id="ARBA00022692"/>
    </source>
</evidence>
<dbReference type="PIRSF" id="PIRSF006446">
    <property type="entry name" value="Cyt_quinol_oxidase_1"/>
    <property type="match status" value="1"/>
</dbReference>
<feature type="transmembrane region" description="Helical" evidence="11">
    <location>
        <begin position="322"/>
        <end position="346"/>
    </location>
</feature>
<dbReference type="GO" id="GO:0009055">
    <property type="term" value="F:electron transfer activity"/>
    <property type="evidence" value="ECO:0007669"/>
    <property type="project" value="InterPro"/>
</dbReference>
<dbReference type="Pfam" id="PF01654">
    <property type="entry name" value="Cyt_bd_oxida_I"/>
    <property type="match status" value="1"/>
</dbReference>
<gene>
    <name evidence="12" type="primary">cydA</name>
    <name evidence="12" type="ORF">CARN1_1077</name>
</gene>